<evidence type="ECO:0000313" key="1">
    <source>
        <dbReference type="EMBL" id="MBB5712075.1"/>
    </source>
</evidence>
<gene>
    <name evidence="1" type="ORF">FHT02_003331</name>
</gene>
<name>A0A840YI41_9SPHN</name>
<sequence>MVEIIRIKSIADAQSDPHVEVRDIGAGMFLLSISFGGEGRYLDGPYLSAEAAEQDGVGLAQEQGVTRLHVVHTAAIRQTGR</sequence>
<organism evidence="1 2">
    <name type="scientific">Sphingomonas xinjiangensis</name>
    <dbReference type="NCBI Taxonomy" id="643568"/>
    <lineage>
        <taxon>Bacteria</taxon>
        <taxon>Pseudomonadati</taxon>
        <taxon>Pseudomonadota</taxon>
        <taxon>Alphaproteobacteria</taxon>
        <taxon>Sphingomonadales</taxon>
        <taxon>Sphingomonadaceae</taxon>
        <taxon>Sphingomonas</taxon>
    </lineage>
</organism>
<dbReference type="AlphaFoldDB" id="A0A840YI41"/>
<proteinExistence type="predicted"/>
<comment type="caution">
    <text evidence="1">The sequence shown here is derived from an EMBL/GenBank/DDBJ whole genome shotgun (WGS) entry which is preliminary data.</text>
</comment>
<keyword evidence="2" id="KW-1185">Reference proteome</keyword>
<accession>A0A840YI41</accession>
<protein>
    <submittedName>
        <fullName evidence="1">Uncharacterized protein</fullName>
    </submittedName>
</protein>
<evidence type="ECO:0000313" key="2">
    <source>
        <dbReference type="Proteomes" id="UP000527143"/>
    </source>
</evidence>
<dbReference type="Proteomes" id="UP000527143">
    <property type="component" value="Unassembled WGS sequence"/>
</dbReference>
<dbReference type="RefSeq" id="WP_184090029.1">
    <property type="nucleotide sequence ID" value="NZ_JACIJF010000012.1"/>
</dbReference>
<reference evidence="1 2" key="1">
    <citation type="submission" date="2020-08" db="EMBL/GenBank/DDBJ databases">
        <title>Genomic Encyclopedia of Type Strains, Phase IV (KMG-IV): sequencing the most valuable type-strain genomes for metagenomic binning, comparative biology and taxonomic classification.</title>
        <authorList>
            <person name="Goeker M."/>
        </authorList>
    </citation>
    <scope>NUCLEOTIDE SEQUENCE [LARGE SCALE GENOMIC DNA]</scope>
    <source>
        <strain evidence="1 2">DSM 26736</strain>
    </source>
</reference>
<dbReference type="EMBL" id="JACIJF010000012">
    <property type="protein sequence ID" value="MBB5712075.1"/>
    <property type="molecule type" value="Genomic_DNA"/>
</dbReference>